<accession>A0A0D3IQR9</accession>
<proteinExistence type="predicted"/>
<dbReference type="InterPro" id="IPR052894">
    <property type="entry name" value="AsmA-related"/>
</dbReference>
<feature type="transmembrane region" description="Helical" evidence="2">
    <location>
        <begin position="7"/>
        <end position="25"/>
    </location>
</feature>
<organism evidence="3 4">
    <name type="scientific">Emiliania huxleyi (strain CCMP1516)</name>
    <dbReference type="NCBI Taxonomy" id="280463"/>
    <lineage>
        <taxon>Eukaryota</taxon>
        <taxon>Haptista</taxon>
        <taxon>Haptophyta</taxon>
        <taxon>Prymnesiophyceae</taxon>
        <taxon>Isochrysidales</taxon>
        <taxon>Noelaerhabdaceae</taxon>
        <taxon>Emiliania</taxon>
    </lineage>
</organism>
<dbReference type="PANTHER" id="PTHR30441:SF8">
    <property type="entry name" value="DUF748 DOMAIN-CONTAINING PROTEIN"/>
    <property type="match status" value="1"/>
</dbReference>
<reference evidence="4" key="1">
    <citation type="journal article" date="2013" name="Nature">
        <title>Pan genome of the phytoplankton Emiliania underpins its global distribution.</title>
        <authorList>
            <person name="Read B.A."/>
            <person name="Kegel J."/>
            <person name="Klute M.J."/>
            <person name="Kuo A."/>
            <person name="Lefebvre S.C."/>
            <person name="Maumus F."/>
            <person name="Mayer C."/>
            <person name="Miller J."/>
            <person name="Monier A."/>
            <person name="Salamov A."/>
            <person name="Young J."/>
            <person name="Aguilar M."/>
            <person name="Claverie J.M."/>
            <person name="Frickenhaus S."/>
            <person name="Gonzalez K."/>
            <person name="Herman E.K."/>
            <person name="Lin Y.C."/>
            <person name="Napier J."/>
            <person name="Ogata H."/>
            <person name="Sarno A.F."/>
            <person name="Shmutz J."/>
            <person name="Schroeder D."/>
            <person name="de Vargas C."/>
            <person name="Verret F."/>
            <person name="von Dassow P."/>
            <person name="Valentin K."/>
            <person name="Van de Peer Y."/>
            <person name="Wheeler G."/>
            <person name="Dacks J.B."/>
            <person name="Delwiche C.F."/>
            <person name="Dyhrman S.T."/>
            <person name="Glockner G."/>
            <person name="John U."/>
            <person name="Richards T."/>
            <person name="Worden A.Z."/>
            <person name="Zhang X."/>
            <person name="Grigoriev I.V."/>
            <person name="Allen A.E."/>
            <person name="Bidle K."/>
            <person name="Borodovsky M."/>
            <person name="Bowler C."/>
            <person name="Brownlee C."/>
            <person name="Cock J.M."/>
            <person name="Elias M."/>
            <person name="Gladyshev V.N."/>
            <person name="Groth M."/>
            <person name="Guda C."/>
            <person name="Hadaegh A."/>
            <person name="Iglesias-Rodriguez M.D."/>
            <person name="Jenkins J."/>
            <person name="Jones B.M."/>
            <person name="Lawson T."/>
            <person name="Leese F."/>
            <person name="Lindquist E."/>
            <person name="Lobanov A."/>
            <person name="Lomsadze A."/>
            <person name="Malik S.B."/>
            <person name="Marsh M.E."/>
            <person name="Mackinder L."/>
            <person name="Mock T."/>
            <person name="Mueller-Roeber B."/>
            <person name="Pagarete A."/>
            <person name="Parker M."/>
            <person name="Probert I."/>
            <person name="Quesneville H."/>
            <person name="Raines C."/>
            <person name="Rensing S.A."/>
            <person name="Riano-Pachon D.M."/>
            <person name="Richier S."/>
            <person name="Rokitta S."/>
            <person name="Shiraiwa Y."/>
            <person name="Soanes D.M."/>
            <person name="van der Giezen M."/>
            <person name="Wahlund T.M."/>
            <person name="Williams B."/>
            <person name="Wilson W."/>
            <person name="Wolfe G."/>
            <person name="Wurch L.L."/>
        </authorList>
    </citation>
    <scope>NUCLEOTIDE SEQUENCE</scope>
</reference>
<dbReference type="Pfam" id="PF05359">
    <property type="entry name" value="DUF748"/>
    <property type="match status" value="1"/>
</dbReference>
<keyword evidence="2" id="KW-1133">Transmembrane helix</keyword>
<protein>
    <recommendedName>
        <fullName evidence="5">AsmA domain-containing protein</fullName>
    </recommendedName>
</protein>
<evidence type="ECO:0000313" key="4">
    <source>
        <dbReference type="Proteomes" id="UP000013827"/>
    </source>
</evidence>
<evidence type="ECO:0008006" key="5">
    <source>
        <dbReference type="Google" id="ProtNLM"/>
    </source>
</evidence>
<dbReference type="GeneID" id="17259685"/>
<dbReference type="KEGG" id="ehx:EMIHUDRAFT_212753"/>
<keyword evidence="4" id="KW-1185">Reference proteome</keyword>
<dbReference type="PaxDb" id="2903-EOD13604"/>
<feature type="compositionally biased region" description="Low complexity" evidence="1">
    <location>
        <begin position="130"/>
        <end position="150"/>
    </location>
</feature>
<keyword evidence="2" id="KW-0472">Membrane</keyword>
<feature type="region of interest" description="Disordered" evidence="1">
    <location>
        <begin position="129"/>
        <end position="150"/>
    </location>
</feature>
<dbReference type="GO" id="GO:0090313">
    <property type="term" value="P:regulation of protein targeting to membrane"/>
    <property type="evidence" value="ECO:0007669"/>
    <property type="project" value="TreeGrafter"/>
</dbReference>
<reference evidence="3" key="2">
    <citation type="submission" date="2024-10" db="UniProtKB">
        <authorList>
            <consortium name="EnsemblProtists"/>
        </authorList>
    </citation>
    <scope>IDENTIFICATION</scope>
</reference>
<dbReference type="GO" id="GO:0005886">
    <property type="term" value="C:plasma membrane"/>
    <property type="evidence" value="ECO:0007669"/>
    <property type="project" value="TreeGrafter"/>
</dbReference>
<evidence type="ECO:0000313" key="3">
    <source>
        <dbReference type="EnsemblProtists" id="EOD13604"/>
    </source>
</evidence>
<evidence type="ECO:0000256" key="2">
    <source>
        <dbReference type="SAM" id="Phobius"/>
    </source>
</evidence>
<keyword evidence="2" id="KW-0812">Transmembrane</keyword>
<dbReference type="RefSeq" id="XP_005766033.1">
    <property type="nucleotide sequence ID" value="XM_005765976.1"/>
</dbReference>
<dbReference type="AlphaFoldDB" id="A0A0D3IQR9"/>
<sequence>MQAHHVHVCLVVLVLLAGTGLYYLANSIDRIVASLIEKSGTYALGTTVRVSDVRISLKEAKGSISGLTVANPSGFSGEAISFQDIVIRIDPASILSREPIVITEVTVRSPSVNLVLGANGSTNIQALLADDSGSSSKPSPSTDTSAGSSSRLRINRLEIADTSLAADLSAVGGKNFSTTIPALRQSNVGGGSGAAPYALATTIAKVYVSKVGESVALAEAEKQVNKLVDKHLGGDAGKAAKGLLGNILGQ</sequence>
<dbReference type="HOGENOM" id="CLU_088504_0_0_1"/>
<dbReference type="InterPro" id="IPR008023">
    <property type="entry name" value="DUF748"/>
</dbReference>
<dbReference type="PANTHER" id="PTHR30441">
    <property type="entry name" value="DUF748 DOMAIN-CONTAINING PROTEIN"/>
    <property type="match status" value="1"/>
</dbReference>
<dbReference type="EnsemblProtists" id="EOD13604">
    <property type="protein sequence ID" value="EOD13604"/>
    <property type="gene ID" value="EMIHUDRAFT_212753"/>
</dbReference>
<name>A0A0D3IQR9_EMIH1</name>
<evidence type="ECO:0000256" key="1">
    <source>
        <dbReference type="SAM" id="MobiDB-lite"/>
    </source>
</evidence>
<dbReference type="Proteomes" id="UP000013827">
    <property type="component" value="Unassembled WGS sequence"/>
</dbReference>